<dbReference type="SUPFAM" id="SSF53901">
    <property type="entry name" value="Thiolase-like"/>
    <property type="match status" value="2"/>
</dbReference>
<dbReference type="CDD" id="cd00751">
    <property type="entry name" value="thiolase"/>
    <property type="match status" value="1"/>
</dbReference>
<dbReference type="Gene3D" id="3.40.47.10">
    <property type="match status" value="1"/>
</dbReference>
<organism evidence="6">
    <name type="scientific">freshwater metagenome</name>
    <dbReference type="NCBI Taxonomy" id="449393"/>
    <lineage>
        <taxon>unclassified sequences</taxon>
        <taxon>metagenomes</taxon>
        <taxon>ecological metagenomes</taxon>
    </lineage>
</organism>
<keyword evidence="2" id="KW-0808">Transferase</keyword>
<protein>
    <submittedName>
        <fullName evidence="6">Unannotated protein</fullName>
    </submittedName>
</protein>
<dbReference type="EMBL" id="CAEZYW010000045">
    <property type="protein sequence ID" value="CAB4735106.1"/>
    <property type="molecule type" value="Genomic_DNA"/>
</dbReference>
<dbReference type="InterPro" id="IPR020617">
    <property type="entry name" value="Thiolase_C"/>
</dbReference>
<dbReference type="InterPro" id="IPR016039">
    <property type="entry name" value="Thiolase-like"/>
</dbReference>
<dbReference type="PANTHER" id="PTHR18919:SF107">
    <property type="entry name" value="ACETYL-COA ACETYLTRANSFERASE, CYTOSOLIC"/>
    <property type="match status" value="1"/>
</dbReference>
<accession>A0A6J6SJG0</accession>
<keyword evidence="3" id="KW-0012">Acyltransferase</keyword>
<evidence type="ECO:0000313" key="6">
    <source>
        <dbReference type="EMBL" id="CAB4735106.1"/>
    </source>
</evidence>
<dbReference type="FunFam" id="3.40.47.10:FF:000010">
    <property type="entry name" value="Acetyl-CoA acetyltransferase (Thiolase)"/>
    <property type="match status" value="1"/>
</dbReference>
<dbReference type="InterPro" id="IPR020610">
    <property type="entry name" value="Thiolase_AS"/>
</dbReference>
<dbReference type="InterPro" id="IPR002155">
    <property type="entry name" value="Thiolase"/>
</dbReference>
<evidence type="ECO:0000259" key="4">
    <source>
        <dbReference type="Pfam" id="PF00108"/>
    </source>
</evidence>
<dbReference type="GO" id="GO:0016747">
    <property type="term" value="F:acyltransferase activity, transferring groups other than amino-acyl groups"/>
    <property type="evidence" value="ECO:0007669"/>
    <property type="project" value="InterPro"/>
</dbReference>
<evidence type="ECO:0000256" key="2">
    <source>
        <dbReference type="ARBA" id="ARBA00022679"/>
    </source>
</evidence>
<reference evidence="6" key="1">
    <citation type="submission" date="2020-05" db="EMBL/GenBank/DDBJ databases">
        <authorList>
            <person name="Chiriac C."/>
            <person name="Salcher M."/>
            <person name="Ghai R."/>
            <person name="Kavagutti S V."/>
        </authorList>
    </citation>
    <scope>NUCLEOTIDE SEQUENCE</scope>
</reference>
<dbReference type="Pfam" id="PF02803">
    <property type="entry name" value="Thiolase_C"/>
    <property type="match status" value="1"/>
</dbReference>
<dbReference type="NCBIfam" id="TIGR01930">
    <property type="entry name" value="AcCoA-C-Actrans"/>
    <property type="match status" value="1"/>
</dbReference>
<sequence>MSDPRPVVAAARRSPFGRYRGGLSHIRPDDLLAEVIRGLVAAVPSLDPASIDDVYMGDSNGAGEDNRNVARMSALLAGLPVTVPGVTLNRLCGSGAEAIVQAARAVRSGDIDIAIAGGVESMSRAPYVLPKSDNVLDPKMRLEQTTVGWRMVNPAMPKHWTDSLGECAQRSAEARGITRLEQDEWALRSQELAAAAWDAGCHEGFVMPIADVTTDESIRRGTTLEGLSALKPAFTKDGSVTAGNSSTLNDGAVATLITSQAGAADLDLEPLGLILGSAVVATEPDDFATAPVYAVRKLLARQGLSFEDISLFEINEAFAAMVLTVLHDLPEIDRAKVNPNGGAIALGHPVGASAARVIADTCRTLRRNGGGLGIATACIGVGLGIAVLVEA</sequence>
<gene>
    <name evidence="6" type="ORF">UFOPK2786_00438</name>
</gene>
<evidence type="ECO:0000259" key="5">
    <source>
        <dbReference type="Pfam" id="PF02803"/>
    </source>
</evidence>
<proteinExistence type="inferred from homology"/>
<dbReference type="InterPro" id="IPR020616">
    <property type="entry name" value="Thiolase_N"/>
</dbReference>
<dbReference type="Pfam" id="PF00108">
    <property type="entry name" value="Thiolase_N"/>
    <property type="match status" value="1"/>
</dbReference>
<dbReference type="PIRSF" id="PIRSF000429">
    <property type="entry name" value="Ac-CoA_Ac_transf"/>
    <property type="match status" value="1"/>
</dbReference>
<feature type="domain" description="Thiolase C-terminal" evidence="5">
    <location>
        <begin position="269"/>
        <end position="390"/>
    </location>
</feature>
<dbReference type="AlphaFoldDB" id="A0A6J6SJG0"/>
<evidence type="ECO:0000256" key="3">
    <source>
        <dbReference type="ARBA" id="ARBA00023315"/>
    </source>
</evidence>
<name>A0A6J6SJG0_9ZZZZ</name>
<dbReference type="PANTHER" id="PTHR18919">
    <property type="entry name" value="ACETYL-COA C-ACYLTRANSFERASE"/>
    <property type="match status" value="1"/>
</dbReference>
<dbReference type="PROSITE" id="PS00099">
    <property type="entry name" value="THIOLASE_3"/>
    <property type="match status" value="1"/>
</dbReference>
<feature type="domain" description="Thiolase N-terminal" evidence="4">
    <location>
        <begin position="7"/>
        <end position="260"/>
    </location>
</feature>
<comment type="similarity">
    <text evidence="1">Belongs to the thiolase-like superfamily. Thiolase family.</text>
</comment>
<evidence type="ECO:0000256" key="1">
    <source>
        <dbReference type="ARBA" id="ARBA00010982"/>
    </source>
</evidence>